<accession>H1YXN3</accession>
<dbReference type="InParanoid" id="H1YXN3"/>
<proteinExistence type="inferred from homology"/>
<sequence>MYSKILVAVDGSETSGKALLKAIELAEGWKAEVNAVYAIDPGIYGTSVVDPSVGVMDPTSERIYKMLNEEGRKVIDKCHEISDSAGFEVNYQIKIGDARDIITELAEEMKADLIVIGSTGKGITKRLLLGSVSSYVVTHSKISTLIVRG</sequence>
<dbReference type="OrthoDB" id="105697at2157"/>
<dbReference type="Pfam" id="PF00582">
    <property type="entry name" value="Usp"/>
    <property type="match status" value="1"/>
</dbReference>
<dbReference type="InterPro" id="IPR006015">
    <property type="entry name" value="Universal_stress_UspA"/>
</dbReference>
<feature type="domain" description="UspA" evidence="2">
    <location>
        <begin position="1"/>
        <end position="148"/>
    </location>
</feature>
<dbReference type="EMBL" id="CM001436">
    <property type="protein sequence ID" value="EHQ35002.1"/>
    <property type="molecule type" value="Genomic_DNA"/>
</dbReference>
<reference evidence="3 4" key="1">
    <citation type="submission" date="2011-10" db="EMBL/GenBank/DDBJ databases">
        <title>The Improved High-Quality Draft genome of Methanoplanus limicola DSM 2279.</title>
        <authorList>
            <consortium name="US DOE Joint Genome Institute (JGI-PGF)"/>
            <person name="Lucas S."/>
            <person name="Copeland A."/>
            <person name="Lapidus A."/>
            <person name="Glavina del Rio T."/>
            <person name="Dalin E."/>
            <person name="Tice H."/>
            <person name="Bruce D."/>
            <person name="Goodwin L."/>
            <person name="Pitluck S."/>
            <person name="Peters L."/>
            <person name="Mikhailova N."/>
            <person name="Lu M."/>
            <person name="Kyrpides N."/>
            <person name="Mavromatis K."/>
            <person name="Ivanova N."/>
            <person name="Markowitz V."/>
            <person name="Cheng J.-F."/>
            <person name="Hugenholtz P."/>
            <person name="Woyke T."/>
            <person name="Wu D."/>
            <person name="Wirth R."/>
            <person name="Brambilla E.-M."/>
            <person name="Klenk H.-P."/>
            <person name="Eisen J.A."/>
        </authorList>
    </citation>
    <scope>NUCLEOTIDE SEQUENCE [LARGE SCALE GENOMIC DNA]</scope>
    <source>
        <strain evidence="3 4">DSM 2279</strain>
    </source>
</reference>
<name>H1YXN3_9EURY</name>
<gene>
    <name evidence="3" type="ORF">Metlim_0880</name>
</gene>
<dbReference type="CDD" id="cd00293">
    <property type="entry name" value="USP-like"/>
    <property type="match status" value="1"/>
</dbReference>
<dbReference type="SUPFAM" id="SSF52402">
    <property type="entry name" value="Adenine nucleotide alpha hydrolases-like"/>
    <property type="match status" value="1"/>
</dbReference>
<dbReference type="Proteomes" id="UP000005741">
    <property type="component" value="Chromosome"/>
</dbReference>
<evidence type="ECO:0000256" key="1">
    <source>
        <dbReference type="ARBA" id="ARBA00008791"/>
    </source>
</evidence>
<dbReference type="InterPro" id="IPR006016">
    <property type="entry name" value="UspA"/>
</dbReference>
<keyword evidence="4" id="KW-1185">Reference proteome</keyword>
<dbReference type="InterPro" id="IPR014729">
    <property type="entry name" value="Rossmann-like_a/b/a_fold"/>
</dbReference>
<comment type="similarity">
    <text evidence="1">Belongs to the universal stress protein A family.</text>
</comment>
<evidence type="ECO:0000259" key="2">
    <source>
        <dbReference type="Pfam" id="PF00582"/>
    </source>
</evidence>
<dbReference type="STRING" id="937775.Metlim_0880"/>
<dbReference type="PRINTS" id="PR01438">
    <property type="entry name" value="UNVRSLSTRESS"/>
</dbReference>
<dbReference type="PANTHER" id="PTHR46268:SF6">
    <property type="entry name" value="UNIVERSAL STRESS PROTEIN UP12"/>
    <property type="match status" value="1"/>
</dbReference>
<evidence type="ECO:0000313" key="4">
    <source>
        <dbReference type="Proteomes" id="UP000005741"/>
    </source>
</evidence>
<dbReference type="HOGENOM" id="CLU_049301_16_0_2"/>
<evidence type="ECO:0000313" key="3">
    <source>
        <dbReference type="EMBL" id="EHQ35002.1"/>
    </source>
</evidence>
<dbReference type="Gene3D" id="3.40.50.620">
    <property type="entry name" value="HUPs"/>
    <property type="match status" value="1"/>
</dbReference>
<organism evidence="3 4">
    <name type="scientific">Methanoplanus limicola DSM 2279</name>
    <dbReference type="NCBI Taxonomy" id="937775"/>
    <lineage>
        <taxon>Archaea</taxon>
        <taxon>Methanobacteriati</taxon>
        <taxon>Methanobacteriota</taxon>
        <taxon>Stenosarchaea group</taxon>
        <taxon>Methanomicrobia</taxon>
        <taxon>Methanomicrobiales</taxon>
        <taxon>Methanomicrobiaceae</taxon>
        <taxon>Methanoplanus</taxon>
    </lineage>
</organism>
<protein>
    <submittedName>
        <fullName evidence="3">UspA domain-containing protein</fullName>
    </submittedName>
</protein>
<dbReference type="PANTHER" id="PTHR46268">
    <property type="entry name" value="STRESS RESPONSE PROTEIN NHAX"/>
    <property type="match status" value="1"/>
</dbReference>
<dbReference type="AlphaFoldDB" id="H1YXN3"/>
<dbReference type="RefSeq" id="WP_004076724.1">
    <property type="nucleotide sequence ID" value="NZ_CM001436.1"/>
</dbReference>